<gene>
    <name evidence="7" type="ORF">CLV72_10637</name>
</gene>
<dbReference type="OrthoDB" id="1145at2"/>
<feature type="domain" description="Reductase C-terminal" evidence="6">
    <location>
        <begin position="323"/>
        <end position="406"/>
    </location>
</feature>
<dbReference type="AlphaFoldDB" id="A0A2T0PZM2"/>
<dbReference type="Gene3D" id="3.30.390.30">
    <property type="match status" value="1"/>
</dbReference>
<dbReference type="PRINTS" id="PR00368">
    <property type="entry name" value="FADPNR"/>
</dbReference>
<dbReference type="InterPro" id="IPR036188">
    <property type="entry name" value="FAD/NAD-bd_sf"/>
</dbReference>
<reference evidence="7 8" key="1">
    <citation type="submission" date="2018-03" db="EMBL/GenBank/DDBJ databases">
        <title>Genomic Encyclopedia of Archaeal and Bacterial Type Strains, Phase II (KMG-II): from individual species to whole genera.</title>
        <authorList>
            <person name="Goeker M."/>
        </authorList>
    </citation>
    <scope>NUCLEOTIDE SEQUENCE [LARGE SCALE GENOMIC DNA]</scope>
    <source>
        <strain evidence="7 8">DSM 45601</strain>
    </source>
</reference>
<dbReference type="RefSeq" id="WP_106248612.1">
    <property type="nucleotide sequence ID" value="NZ_PVZC01000006.1"/>
</dbReference>
<evidence type="ECO:0000313" key="8">
    <source>
        <dbReference type="Proteomes" id="UP000237846"/>
    </source>
</evidence>
<keyword evidence="3" id="KW-0274">FAD</keyword>
<evidence type="ECO:0000313" key="7">
    <source>
        <dbReference type="EMBL" id="PRX97002.1"/>
    </source>
</evidence>
<evidence type="ECO:0000259" key="5">
    <source>
        <dbReference type="Pfam" id="PF07992"/>
    </source>
</evidence>
<dbReference type="InterPro" id="IPR016156">
    <property type="entry name" value="FAD/NAD-linked_Rdtase_dimer_sf"/>
</dbReference>
<keyword evidence="8" id="KW-1185">Reference proteome</keyword>
<protein>
    <submittedName>
        <fullName evidence="7">NAD/ferredoxin-dependent reductase-like protein</fullName>
    </submittedName>
</protein>
<keyword evidence="2" id="KW-0285">Flavoprotein</keyword>
<proteinExistence type="predicted"/>
<dbReference type="InterPro" id="IPR050446">
    <property type="entry name" value="FAD-oxidoreductase/Apoptosis"/>
</dbReference>
<keyword evidence="4" id="KW-0560">Oxidoreductase</keyword>
<dbReference type="EMBL" id="PVZC01000006">
    <property type="protein sequence ID" value="PRX97002.1"/>
    <property type="molecule type" value="Genomic_DNA"/>
</dbReference>
<dbReference type="PANTHER" id="PTHR43557">
    <property type="entry name" value="APOPTOSIS-INDUCING FACTOR 1"/>
    <property type="match status" value="1"/>
</dbReference>
<evidence type="ECO:0000256" key="2">
    <source>
        <dbReference type="ARBA" id="ARBA00022630"/>
    </source>
</evidence>
<dbReference type="InterPro" id="IPR023753">
    <property type="entry name" value="FAD/NAD-binding_dom"/>
</dbReference>
<dbReference type="Pfam" id="PF07992">
    <property type="entry name" value="Pyr_redox_2"/>
    <property type="match status" value="1"/>
</dbReference>
<dbReference type="PANTHER" id="PTHR43557:SF2">
    <property type="entry name" value="RIESKE DOMAIN-CONTAINING PROTEIN-RELATED"/>
    <property type="match status" value="1"/>
</dbReference>
<name>A0A2T0PZM2_9ACTN</name>
<dbReference type="GO" id="GO:0005737">
    <property type="term" value="C:cytoplasm"/>
    <property type="evidence" value="ECO:0007669"/>
    <property type="project" value="TreeGrafter"/>
</dbReference>
<comment type="cofactor">
    <cofactor evidence="1">
        <name>FAD</name>
        <dbReference type="ChEBI" id="CHEBI:57692"/>
    </cofactor>
</comment>
<dbReference type="InterPro" id="IPR028202">
    <property type="entry name" value="Reductase_C"/>
</dbReference>
<dbReference type="GO" id="GO:0016651">
    <property type="term" value="F:oxidoreductase activity, acting on NAD(P)H"/>
    <property type="evidence" value="ECO:0007669"/>
    <property type="project" value="TreeGrafter"/>
</dbReference>
<dbReference type="Gene3D" id="3.50.50.60">
    <property type="entry name" value="FAD/NAD(P)-binding domain"/>
    <property type="match status" value="2"/>
</dbReference>
<dbReference type="Pfam" id="PF14759">
    <property type="entry name" value="Reductase_C"/>
    <property type="match status" value="1"/>
</dbReference>
<dbReference type="PRINTS" id="PR00411">
    <property type="entry name" value="PNDRDTASEI"/>
</dbReference>
<evidence type="ECO:0000256" key="3">
    <source>
        <dbReference type="ARBA" id="ARBA00022827"/>
    </source>
</evidence>
<feature type="domain" description="FAD/NAD(P)-binding" evidence="5">
    <location>
        <begin position="9"/>
        <end position="301"/>
    </location>
</feature>
<comment type="caution">
    <text evidence="7">The sequence shown here is derived from an EMBL/GenBank/DDBJ whole genome shotgun (WGS) entry which is preliminary data.</text>
</comment>
<evidence type="ECO:0000256" key="4">
    <source>
        <dbReference type="ARBA" id="ARBA00023002"/>
    </source>
</evidence>
<accession>A0A2T0PZM2</accession>
<sequence>MKHSDLPRSVVVVGAGLAGLSTCERLRELGYDGRLTLLGAEEEPPYERPALSKDLLQGKRSAGEALLRPEGWFADKAVDLRPGVAVQRIAPAEGRVVLAGGTAERADAVVLAIGGRPRTPRVPGAPHPELRTLRTLRDAEALRERLAPGVRLGVVGAGLVGAEVAASAVALGCSVTLLAPNPHPLARVLGTRLAGALHDQHRANGVRVLEGALAAVEDLGEGVRLRLGDGRTVPCDVAVVGVGMVPDVALAADAGIETAGGVLVDNAQRTSNPHVFAAGDVARTRGPDGVLPPSEHWDAALNEGRAAAAAILGGPVPAPRSPWFWSDRYQTHLEVVGQVLDAETTAVRGVYASDSFSALAVRDGRCVGAVAVNRPMDVRAARRLIERGRPVDLARLADESVDLRALTRA</sequence>
<dbReference type="SUPFAM" id="SSF51905">
    <property type="entry name" value="FAD/NAD(P)-binding domain"/>
    <property type="match status" value="1"/>
</dbReference>
<organism evidence="7 8">
    <name type="scientific">Allonocardiopsis opalescens</name>
    <dbReference type="NCBI Taxonomy" id="1144618"/>
    <lineage>
        <taxon>Bacteria</taxon>
        <taxon>Bacillati</taxon>
        <taxon>Actinomycetota</taxon>
        <taxon>Actinomycetes</taxon>
        <taxon>Streptosporangiales</taxon>
        <taxon>Allonocardiopsis</taxon>
    </lineage>
</organism>
<evidence type="ECO:0000259" key="6">
    <source>
        <dbReference type="Pfam" id="PF14759"/>
    </source>
</evidence>
<dbReference type="Proteomes" id="UP000237846">
    <property type="component" value="Unassembled WGS sequence"/>
</dbReference>
<dbReference type="SUPFAM" id="SSF55424">
    <property type="entry name" value="FAD/NAD-linked reductases, dimerisation (C-terminal) domain"/>
    <property type="match status" value="1"/>
</dbReference>
<evidence type="ECO:0000256" key="1">
    <source>
        <dbReference type="ARBA" id="ARBA00001974"/>
    </source>
</evidence>